<sequence length="174" mass="18975">MKYDFDLTFKLADPGPVRDDVVGRLGEAGCDDALVGVGVPGRVALMFTREAGTAKQAIVSALEDVKRALPDAELIEVGPDLVGLSDIAEHVGVSRQNMRKLMMSHAAAFPAPMHDGSTALWHLAPVLEWLNTREGYAIDKHLLDIARTAMRVNLAKELERLDQPVEKRIRALVA</sequence>
<proteinExistence type="predicted"/>
<accession>A0ABV8SS71</accession>
<gene>
    <name evidence="1" type="ORF">ACFPN2_15355</name>
</gene>
<reference evidence="2" key="1">
    <citation type="journal article" date="2019" name="Int. J. Syst. Evol. Microbiol.">
        <title>The Global Catalogue of Microorganisms (GCM) 10K type strain sequencing project: providing services to taxonomists for standard genome sequencing and annotation.</title>
        <authorList>
            <consortium name="The Broad Institute Genomics Platform"/>
            <consortium name="The Broad Institute Genome Sequencing Center for Infectious Disease"/>
            <person name="Wu L."/>
            <person name="Ma J."/>
        </authorList>
    </citation>
    <scope>NUCLEOTIDE SEQUENCE [LARGE SCALE GENOMIC DNA]</scope>
    <source>
        <strain evidence="2">CGMCC 1.10759</strain>
    </source>
</reference>
<evidence type="ECO:0000313" key="2">
    <source>
        <dbReference type="Proteomes" id="UP001595904"/>
    </source>
</evidence>
<dbReference type="Proteomes" id="UP001595904">
    <property type="component" value="Unassembled WGS sequence"/>
</dbReference>
<dbReference type="EMBL" id="JBHSDU010000003">
    <property type="protein sequence ID" value="MFC4310468.1"/>
    <property type="molecule type" value="Genomic_DNA"/>
</dbReference>
<evidence type="ECO:0000313" key="1">
    <source>
        <dbReference type="EMBL" id="MFC4310468.1"/>
    </source>
</evidence>
<organism evidence="1 2">
    <name type="scientific">Steroidobacter flavus</name>
    <dbReference type="NCBI Taxonomy" id="1842136"/>
    <lineage>
        <taxon>Bacteria</taxon>
        <taxon>Pseudomonadati</taxon>
        <taxon>Pseudomonadota</taxon>
        <taxon>Gammaproteobacteria</taxon>
        <taxon>Steroidobacterales</taxon>
        <taxon>Steroidobacteraceae</taxon>
        <taxon>Steroidobacter</taxon>
    </lineage>
</organism>
<keyword evidence="2" id="KW-1185">Reference proteome</keyword>
<name>A0ABV8SS71_9GAMM</name>
<dbReference type="RefSeq" id="WP_380597978.1">
    <property type="nucleotide sequence ID" value="NZ_JBHSDU010000003.1"/>
</dbReference>
<comment type="caution">
    <text evidence="1">The sequence shown here is derived from an EMBL/GenBank/DDBJ whole genome shotgun (WGS) entry which is preliminary data.</text>
</comment>
<protein>
    <submittedName>
        <fullName evidence="1">Helix-turn-helix transcriptional regulator</fullName>
    </submittedName>
</protein>